<keyword evidence="2" id="KW-1185">Reference proteome</keyword>
<dbReference type="Proteomes" id="UP000027834">
    <property type="component" value="Chromosome 3"/>
</dbReference>
<sequence>MSKMTADTAVAATRCAAADFDLTGGREAVSFFLIRFAASNTAANAPARITASVMVIFYLRDV</sequence>
<evidence type="ECO:0000313" key="2">
    <source>
        <dbReference type="Proteomes" id="UP000027834"/>
    </source>
</evidence>
<dbReference type="AlphaFoldDB" id="A0A8A8DEN5"/>
<reference evidence="1" key="2">
    <citation type="submission" date="2021-03" db="EMBL/GenBank/DDBJ databases">
        <title>Complete genome sequence of Burkholderia seminalis 869T2.</title>
        <authorList>
            <person name="Hung S.-H."/>
            <person name="Huang C.-T."/>
            <person name="Huang C.-C."/>
            <person name="Kuo C.-H."/>
        </authorList>
    </citation>
    <scope>NUCLEOTIDE SEQUENCE</scope>
    <source>
        <strain evidence="1">869T2</strain>
    </source>
</reference>
<protein>
    <submittedName>
        <fullName evidence="1">Uncharacterized protein</fullName>
    </submittedName>
</protein>
<evidence type="ECO:0000313" key="1">
    <source>
        <dbReference type="EMBL" id="QTO23118.1"/>
    </source>
</evidence>
<gene>
    <name evidence="1" type="ORF">DT99_034055</name>
</gene>
<reference evidence="1" key="1">
    <citation type="submission" date="2014-04" db="EMBL/GenBank/DDBJ databases">
        <authorList>
            <person name="Ho Y.-N."/>
            <person name="Huang C.-C."/>
        </authorList>
    </citation>
    <scope>NUCLEOTIDE SEQUENCE</scope>
    <source>
        <strain evidence="1">869T2</strain>
    </source>
</reference>
<organism evidence="1 2">
    <name type="scientific">Burkholderia seminalis</name>
    <dbReference type="NCBI Taxonomy" id="488731"/>
    <lineage>
        <taxon>Bacteria</taxon>
        <taxon>Pseudomonadati</taxon>
        <taxon>Pseudomonadota</taxon>
        <taxon>Betaproteobacteria</taxon>
        <taxon>Burkholderiales</taxon>
        <taxon>Burkholderiaceae</taxon>
        <taxon>Burkholderia</taxon>
        <taxon>Burkholderia cepacia complex</taxon>
    </lineage>
</organism>
<name>A0A8A8DEN5_9BURK</name>
<accession>A0A8A8DEN5</accession>
<dbReference type="RefSeq" id="WP_154233815.1">
    <property type="nucleotide sequence ID" value="NZ_CP072522.1"/>
</dbReference>
<proteinExistence type="predicted"/>
<dbReference type="EMBL" id="CP072522">
    <property type="protein sequence ID" value="QTO23118.1"/>
    <property type="molecule type" value="Genomic_DNA"/>
</dbReference>